<reference evidence="2 3" key="1">
    <citation type="submission" date="2019-05" db="EMBL/GenBank/DDBJ databases">
        <title>Mikania micrantha, genome provides insights into the molecular mechanism of rapid growth.</title>
        <authorList>
            <person name="Liu B."/>
        </authorList>
    </citation>
    <scope>NUCLEOTIDE SEQUENCE [LARGE SCALE GENOMIC DNA]</scope>
    <source>
        <strain evidence="2">NLD-2019</strain>
        <tissue evidence="2">Leaf</tissue>
    </source>
</reference>
<dbReference type="EMBL" id="SZYD01000002">
    <property type="protein sequence ID" value="KAD7117302.1"/>
    <property type="molecule type" value="Genomic_DNA"/>
</dbReference>
<evidence type="ECO:0000313" key="2">
    <source>
        <dbReference type="EMBL" id="KAD7117302.1"/>
    </source>
</evidence>
<name>A0A5N6PVB6_9ASTR</name>
<protein>
    <submittedName>
        <fullName evidence="2">Uncharacterized protein</fullName>
    </submittedName>
</protein>
<evidence type="ECO:0000256" key="1">
    <source>
        <dbReference type="SAM" id="MobiDB-lite"/>
    </source>
</evidence>
<dbReference type="Proteomes" id="UP000326396">
    <property type="component" value="Linkage Group LG10"/>
</dbReference>
<keyword evidence="3" id="KW-1185">Reference proteome</keyword>
<comment type="caution">
    <text evidence="2">The sequence shown here is derived from an EMBL/GenBank/DDBJ whole genome shotgun (WGS) entry which is preliminary data.</text>
</comment>
<feature type="compositionally biased region" description="Polar residues" evidence="1">
    <location>
        <begin position="1"/>
        <end position="17"/>
    </location>
</feature>
<sequence length="115" mass="13571">MESSSSRSTQGNENPRSSKNKENPRSTQKLQNPPRSKPYSRVLCVYYRAPTYYRCICKNWIHYCTTCDLQQPEAKEQPLPELTFEQLNPELNEDPDVLKMIYNSPPWSNDDCHWK</sequence>
<organism evidence="2 3">
    <name type="scientific">Mikania micrantha</name>
    <name type="common">bitter vine</name>
    <dbReference type="NCBI Taxonomy" id="192012"/>
    <lineage>
        <taxon>Eukaryota</taxon>
        <taxon>Viridiplantae</taxon>
        <taxon>Streptophyta</taxon>
        <taxon>Embryophyta</taxon>
        <taxon>Tracheophyta</taxon>
        <taxon>Spermatophyta</taxon>
        <taxon>Magnoliopsida</taxon>
        <taxon>eudicotyledons</taxon>
        <taxon>Gunneridae</taxon>
        <taxon>Pentapetalae</taxon>
        <taxon>asterids</taxon>
        <taxon>campanulids</taxon>
        <taxon>Asterales</taxon>
        <taxon>Asteraceae</taxon>
        <taxon>Asteroideae</taxon>
        <taxon>Heliantheae alliance</taxon>
        <taxon>Eupatorieae</taxon>
        <taxon>Mikania</taxon>
    </lineage>
</organism>
<feature type="region of interest" description="Disordered" evidence="1">
    <location>
        <begin position="1"/>
        <end position="37"/>
    </location>
</feature>
<gene>
    <name evidence="2" type="ORF">E3N88_04570</name>
</gene>
<evidence type="ECO:0000313" key="3">
    <source>
        <dbReference type="Proteomes" id="UP000326396"/>
    </source>
</evidence>
<dbReference type="AlphaFoldDB" id="A0A5N6PVB6"/>
<proteinExistence type="predicted"/>
<feature type="compositionally biased region" description="Polar residues" evidence="1">
    <location>
        <begin position="25"/>
        <end position="34"/>
    </location>
</feature>
<accession>A0A5N6PVB6</accession>